<evidence type="ECO:0000256" key="1">
    <source>
        <dbReference type="ARBA" id="ARBA00022737"/>
    </source>
</evidence>
<evidence type="ECO:0000259" key="2">
    <source>
        <dbReference type="PROSITE" id="PS51371"/>
    </source>
</evidence>
<evidence type="ECO:0000313" key="3">
    <source>
        <dbReference type="EMBL" id="GAG29592.1"/>
    </source>
</evidence>
<feature type="domain" description="CBS" evidence="2">
    <location>
        <begin position="80"/>
        <end position="135"/>
    </location>
</feature>
<dbReference type="Gene3D" id="3.10.580.10">
    <property type="entry name" value="CBS-domain"/>
    <property type="match status" value="1"/>
</dbReference>
<accession>X0X2F1</accession>
<name>X0X2F1_9ZZZZ</name>
<dbReference type="PANTHER" id="PTHR48108:SF34">
    <property type="entry name" value="CBS DOMAIN-CONTAINING PROTEIN YHCV"/>
    <property type="match status" value="1"/>
</dbReference>
<protein>
    <recommendedName>
        <fullName evidence="2">CBS domain-containing protein</fullName>
    </recommendedName>
</protein>
<sequence>FTSTVQESVHRSVLVVDKDDNVIGFLTLADLLGGMQPRYMRLRTEKPPMAESFHVESPNYSGMFTIMARDLATKTVREIMSKAVPVIDANANLMEAASRLLDLNLRRLLVTDGNKIAGVIREQDLFFEMANIITQYTTSHED</sequence>
<dbReference type="SUPFAM" id="SSF54631">
    <property type="entry name" value="CBS-domain pair"/>
    <property type="match status" value="1"/>
</dbReference>
<comment type="caution">
    <text evidence="3">The sequence shown here is derived from an EMBL/GenBank/DDBJ whole genome shotgun (WGS) entry which is preliminary data.</text>
</comment>
<dbReference type="PROSITE" id="PS51371">
    <property type="entry name" value="CBS"/>
    <property type="match status" value="1"/>
</dbReference>
<dbReference type="EMBL" id="BARS01043805">
    <property type="protein sequence ID" value="GAG29592.1"/>
    <property type="molecule type" value="Genomic_DNA"/>
</dbReference>
<reference evidence="3" key="1">
    <citation type="journal article" date="2014" name="Front. Microbiol.">
        <title>High frequency of phylogenetically diverse reductive dehalogenase-homologous genes in deep subseafloor sedimentary metagenomes.</title>
        <authorList>
            <person name="Kawai M."/>
            <person name="Futagami T."/>
            <person name="Toyoda A."/>
            <person name="Takaki Y."/>
            <person name="Nishi S."/>
            <person name="Hori S."/>
            <person name="Arai W."/>
            <person name="Tsubouchi T."/>
            <person name="Morono Y."/>
            <person name="Uchiyama I."/>
            <person name="Ito T."/>
            <person name="Fujiyama A."/>
            <person name="Inagaki F."/>
            <person name="Takami H."/>
        </authorList>
    </citation>
    <scope>NUCLEOTIDE SEQUENCE</scope>
    <source>
        <strain evidence="3">Expedition CK06-06</strain>
    </source>
</reference>
<dbReference type="AlphaFoldDB" id="X0X2F1"/>
<dbReference type="InterPro" id="IPR046342">
    <property type="entry name" value="CBS_dom_sf"/>
</dbReference>
<dbReference type="CDD" id="cd02205">
    <property type="entry name" value="CBS_pair_SF"/>
    <property type="match status" value="1"/>
</dbReference>
<dbReference type="InterPro" id="IPR051462">
    <property type="entry name" value="CBS_domain-containing"/>
</dbReference>
<dbReference type="PANTHER" id="PTHR48108">
    <property type="entry name" value="CBS DOMAIN-CONTAINING PROTEIN CBSX2, CHLOROPLASTIC"/>
    <property type="match status" value="1"/>
</dbReference>
<dbReference type="Pfam" id="PF00571">
    <property type="entry name" value="CBS"/>
    <property type="match status" value="2"/>
</dbReference>
<gene>
    <name evidence="3" type="ORF">S01H1_66266</name>
</gene>
<feature type="non-terminal residue" evidence="3">
    <location>
        <position position="1"/>
    </location>
</feature>
<dbReference type="InterPro" id="IPR000644">
    <property type="entry name" value="CBS_dom"/>
</dbReference>
<keyword evidence="1" id="KW-0677">Repeat</keyword>
<organism evidence="3">
    <name type="scientific">marine sediment metagenome</name>
    <dbReference type="NCBI Taxonomy" id="412755"/>
    <lineage>
        <taxon>unclassified sequences</taxon>
        <taxon>metagenomes</taxon>
        <taxon>ecological metagenomes</taxon>
    </lineage>
</organism>
<proteinExistence type="predicted"/>